<dbReference type="Pfam" id="PF00501">
    <property type="entry name" value="AMP-binding"/>
    <property type="match status" value="1"/>
</dbReference>
<dbReference type="CDD" id="cd05931">
    <property type="entry name" value="FAAL"/>
    <property type="match status" value="1"/>
</dbReference>
<evidence type="ECO:0000313" key="10">
    <source>
        <dbReference type="EMBL" id="AEE51502.1"/>
    </source>
</evidence>
<dbReference type="InterPro" id="IPR000873">
    <property type="entry name" value="AMP-dep_synth/lig_dom"/>
</dbReference>
<dbReference type="Proteomes" id="UP000008461">
    <property type="component" value="Chromosome"/>
</dbReference>
<name>F4KYW0_HALH1</name>
<dbReference type="GO" id="GO:0071766">
    <property type="term" value="P:Actinobacterium-type cell wall biogenesis"/>
    <property type="evidence" value="ECO:0007669"/>
    <property type="project" value="UniProtKB-ARBA"/>
</dbReference>
<keyword evidence="11" id="KW-1185">Reference proteome</keyword>
<dbReference type="STRING" id="760192.Halhy_3650"/>
<dbReference type="OrthoDB" id="9765680at2"/>
<feature type="domain" description="AMP-dependent synthetase/ligase" evidence="7">
    <location>
        <begin position="9"/>
        <end position="413"/>
    </location>
</feature>
<dbReference type="PANTHER" id="PTHR22754:SF32">
    <property type="entry name" value="DISCO-INTERACTING PROTEIN 2"/>
    <property type="match status" value="1"/>
</dbReference>
<dbReference type="RefSeq" id="WP_013766041.1">
    <property type="nucleotide sequence ID" value="NC_015510.1"/>
</dbReference>
<dbReference type="NCBIfam" id="TIGR01746">
    <property type="entry name" value="Thioester-redct"/>
    <property type="match status" value="1"/>
</dbReference>
<dbReference type="InterPro" id="IPR025110">
    <property type="entry name" value="AMP-bd_C"/>
</dbReference>
<evidence type="ECO:0000259" key="8">
    <source>
        <dbReference type="Pfam" id="PF07993"/>
    </source>
</evidence>
<dbReference type="eggNOG" id="COG3320">
    <property type="taxonomic scope" value="Bacteria"/>
</dbReference>
<dbReference type="FunFam" id="3.40.50.12780:FF:000013">
    <property type="entry name" value="Long-chain-fatty-acid--AMP ligase FadD32"/>
    <property type="match status" value="1"/>
</dbReference>
<protein>
    <submittedName>
        <fullName evidence="10">Thioester reductase domain protein</fullName>
        <ecNumber evidence="10">6.2.1.3</ecNumber>
    </submittedName>
</protein>
<dbReference type="InterPro" id="IPR010080">
    <property type="entry name" value="Thioester_reductase-like_dom"/>
</dbReference>
<dbReference type="InterPro" id="IPR040097">
    <property type="entry name" value="FAAL/FAAC"/>
</dbReference>
<evidence type="ECO:0000256" key="2">
    <source>
        <dbReference type="ARBA" id="ARBA00022450"/>
    </source>
</evidence>
<dbReference type="SUPFAM" id="SSF51735">
    <property type="entry name" value="NAD(P)-binding Rossmann-fold domains"/>
    <property type="match status" value="1"/>
</dbReference>
<dbReference type="Pfam" id="PF07993">
    <property type="entry name" value="NAD_binding_4"/>
    <property type="match status" value="1"/>
</dbReference>
<dbReference type="GO" id="GO:0008610">
    <property type="term" value="P:lipid biosynthetic process"/>
    <property type="evidence" value="ECO:0007669"/>
    <property type="project" value="InterPro"/>
</dbReference>
<gene>
    <name evidence="10" type="ordered locus">Halhy_3650</name>
</gene>
<dbReference type="Gene3D" id="3.40.50.12780">
    <property type="entry name" value="N-terminal domain of ligase-like"/>
    <property type="match status" value="1"/>
</dbReference>
<keyword evidence="5" id="KW-0276">Fatty acid metabolism</keyword>
<comment type="similarity">
    <text evidence="1">Belongs to the ATP-dependent AMP-binding enzyme family.</text>
</comment>
<evidence type="ECO:0000313" key="11">
    <source>
        <dbReference type="Proteomes" id="UP000008461"/>
    </source>
</evidence>
<dbReference type="PROSITE" id="PS00455">
    <property type="entry name" value="AMP_BINDING"/>
    <property type="match status" value="1"/>
</dbReference>
<dbReference type="InterPro" id="IPR042099">
    <property type="entry name" value="ANL_N_sf"/>
</dbReference>
<keyword evidence="6" id="KW-0443">Lipid metabolism</keyword>
<evidence type="ECO:0000259" key="9">
    <source>
        <dbReference type="Pfam" id="PF23024"/>
    </source>
</evidence>
<evidence type="ECO:0000256" key="5">
    <source>
        <dbReference type="ARBA" id="ARBA00022832"/>
    </source>
</evidence>
<dbReference type="EC" id="6.2.1.3" evidence="10"/>
<dbReference type="GO" id="GO:0004467">
    <property type="term" value="F:long-chain fatty acid-CoA ligase activity"/>
    <property type="evidence" value="ECO:0007669"/>
    <property type="project" value="UniProtKB-EC"/>
</dbReference>
<reference key="2">
    <citation type="submission" date="2011-04" db="EMBL/GenBank/DDBJ databases">
        <title>Complete sequence of chromosome of Haliscomenobacter hydrossis DSM 1100.</title>
        <authorList>
            <consortium name="US DOE Joint Genome Institute (JGI-PGF)"/>
            <person name="Lucas S."/>
            <person name="Han J."/>
            <person name="Lapidus A."/>
            <person name="Bruce D."/>
            <person name="Goodwin L."/>
            <person name="Pitluck S."/>
            <person name="Peters L."/>
            <person name="Kyrpides N."/>
            <person name="Mavromatis K."/>
            <person name="Ivanova N."/>
            <person name="Ovchinnikova G."/>
            <person name="Pagani I."/>
            <person name="Daligault H."/>
            <person name="Detter J.C."/>
            <person name="Han C."/>
            <person name="Land M."/>
            <person name="Hauser L."/>
            <person name="Markowitz V."/>
            <person name="Cheng J.-F."/>
            <person name="Hugenholtz P."/>
            <person name="Woyke T."/>
            <person name="Wu D."/>
            <person name="Verbarg S."/>
            <person name="Frueling A."/>
            <person name="Brambilla E."/>
            <person name="Klenk H.-P."/>
            <person name="Eisen J.A."/>
        </authorList>
    </citation>
    <scope>NUCLEOTIDE SEQUENCE</scope>
    <source>
        <strain>DSM 1100</strain>
    </source>
</reference>
<reference evidence="10 11" key="1">
    <citation type="journal article" date="2011" name="Stand. Genomic Sci.">
        <title>Complete genome sequence of Haliscomenobacter hydrossis type strain (O).</title>
        <authorList>
            <consortium name="US DOE Joint Genome Institute (JGI-PGF)"/>
            <person name="Daligault H."/>
            <person name="Lapidus A."/>
            <person name="Zeytun A."/>
            <person name="Nolan M."/>
            <person name="Lucas S."/>
            <person name="Del Rio T.G."/>
            <person name="Tice H."/>
            <person name="Cheng J.F."/>
            <person name="Tapia R."/>
            <person name="Han C."/>
            <person name="Goodwin L."/>
            <person name="Pitluck S."/>
            <person name="Liolios K."/>
            <person name="Pagani I."/>
            <person name="Ivanova N."/>
            <person name="Huntemann M."/>
            <person name="Mavromatis K."/>
            <person name="Mikhailova N."/>
            <person name="Pati A."/>
            <person name="Chen A."/>
            <person name="Palaniappan K."/>
            <person name="Land M."/>
            <person name="Hauser L."/>
            <person name="Brambilla E.M."/>
            <person name="Rohde M."/>
            <person name="Verbarg S."/>
            <person name="Goker M."/>
            <person name="Bristow J."/>
            <person name="Eisen J.A."/>
            <person name="Markowitz V."/>
            <person name="Hugenholtz P."/>
            <person name="Kyrpides N.C."/>
            <person name="Klenk H.P."/>
            <person name="Woyke T."/>
        </authorList>
    </citation>
    <scope>NUCLEOTIDE SEQUENCE [LARGE SCALE GENOMIC DNA]</scope>
    <source>
        <strain evidence="11">ATCC 27775 / DSM 1100 / LMG 10767 / O</strain>
    </source>
</reference>
<dbReference type="EMBL" id="CP002691">
    <property type="protein sequence ID" value="AEE51502.1"/>
    <property type="molecule type" value="Genomic_DNA"/>
</dbReference>
<dbReference type="InterPro" id="IPR013120">
    <property type="entry name" value="FAR_NAD-bd"/>
</dbReference>
<dbReference type="InterPro" id="IPR036291">
    <property type="entry name" value="NAD(P)-bd_dom_sf"/>
</dbReference>
<proteinExistence type="inferred from homology"/>
<evidence type="ECO:0000259" key="7">
    <source>
        <dbReference type="Pfam" id="PF00501"/>
    </source>
</evidence>
<evidence type="ECO:0000256" key="3">
    <source>
        <dbReference type="ARBA" id="ARBA00022553"/>
    </source>
</evidence>
<dbReference type="AlphaFoldDB" id="F4KYW0"/>
<evidence type="ECO:0000256" key="6">
    <source>
        <dbReference type="ARBA" id="ARBA00023098"/>
    </source>
</evidence>
<dbReference type="Pfam" id="PF23024">
    <property type="entry name" value="AMP-dom_DIP2-like"/>
    <property type="match status" value="1"/>
</dbReference>
<feature type="domain" description="AMP-binding enzyme C-terminal" evidence="9">
    <location>
        <begin position="459"/>
        <end position="569"/>
    </location>
</feature>
<dbReference type="KEGG" id="hhy:Halhy_3650"/>
<sequence>MNSIFERLDTWAEKQPDKLLFSFLDISGNQTEKYSYSEFIYRTNAIASSLHNEHGFSSGDRILLAYPPGLEMICAFFACARLGLIPVPAYPPTSHGFESSLNKMTYIAKDCQAKAILTSRDYYWSVKLNMSRTNIAESLFSTSYISKLNWINTEDFRDVNKNGFPKGHSDILFLQYTSGSTSEPKGVMVSHQNILHNCDLATDFVPVGVSWLPQYHDMGLIGYYIYIALKGGTTYGFSPLDFIQRPALWLESITKYKATASSAPNFAFEYCLQPGKISEKTLESLDLSSLEYLMTAAEPVIPSTYTRFLKFFEPHGLKPESLFAAFGLAENTLAVTNYGRTYVSVDPVAFKQNKLKLLPQLSEPSCGTNIMNCGAPQGDIIVRIVDPHTRHALKEGQIGEVWIAGKSKCLGYWDKPELTKKLFQASIVGENQNANNYLRTGDIGFMHQDELYICGRAKDMIIIRGLNYYPQDIEKIVEQTAPAYVRHGFTAAFDVFEGEEKLVVLVGVKNPKNLPDPVPIVDAIRKGLNVQTHIIAFISAREIPKTSSGKIMRHKAKELWEAGQLNVLQQYSGAVEVDHLHDESKGPVSPFEELKLKYGFQGNETYSLGKAGLESIDLAVLLHDIKELLKDKGADELSKQIDIRLIQEISISELFELVNQFDNASALAILRLKNMIGRLQKEHTALEQKMMLSDTHLTFDPTAPVYPKHHKATDVLLTGGTGFFGPFILKSILEQTDQRVYVLIRAANEEQGMERLLAAMDSVEPLSPQLTVLFKQRVIPVCGDLGQHQLGLSRDKWDFLANQVQEIYHNGATVNYLFNYDKMRNVNVIGTNEILKLAFDGTPKIFNHISTTFIFGWAVKDVLYETDSNDNINLLDFGYSQTKWVSEQIVKDAMSRGLKGRIFRPALITPSINGGGHNFDISIRLIAFMVNNGIGVDAQNQISFSPADMAASNIVAISNLPETINRTFHVTRDEYANMGDITDIITKLTGTKFEIFKLKEFVPVIIDRCTKGDLLFPLLDFLVRSVENISAMEFKLYDNSNYRNGRNASPVGRLDPTLEETVRGILLFLQKNEIINVDFLPTEQGEEVVHVALQRSVEAS</sequence>
<keyword evidence="3" id="KW-0597">Phosphoprotein</keyword>
<dbReference type="HOGENOM" id="CLU_000022_2_17_10"/>
<evidence type="ECO:0000256" key="4">
    <source>
        <dbReference type="ARBA" id="ARBA00022598"/>
    </source>
</evidence>
<keyword evidence="4 10" id="KW-0436">Ligase</keyword>
<dbReference type="eggNOG" id="COG0318">
    <property type="taxonomic scope" value="Bacteria"/>
</dbReference>
<dbReference type="PANTHER" id="PTHR22754">
    <property type="entry name" value="DISCO-INTERACTING PROTEIN 2 DIP2 -RELATED"/>
    <property type="match status" value="1"/>
</dbReference>
<dbReference type="Gene3D" id="3.30.300.30">
    <property type="match status" value="1"/>
</dbReference>
<accession>F4KYW0</accession>
<dbReference type="Gene3D" id="3.40.50.720">
    <property type="entry name" value="NAD(P)-binding Rossmann-like Domain"/>
    <property type="match status" value="1"/>
</dbReference>
<keyword evidence="2" id="KW-0596">Phosphopantetheine</keyword>
<dbReference type="CDD" id="cd05235">
    <property type="entry name" value="SDR_e1"/>
    <property type="match status" value="1"/>
</dbReference>
<dbReference type="InterPro" id="IPR045851">
    <property type="entry name" value="AMP-bd_C_sf"/>
</dbReference>
<dbReference type="SUPFAM" id="SSF56801">
    <property type="entry name" value="Acetyl-CoA synthetase-like"/>
    <property type="match status" value="1"/>
</dbReference>
<organism evidence="10 11">
    <name type="scientific">Haliscomenobacter hydrossis (strain ATCC 27775 / DSM 1100 / LMG 10767 / O)</name>
    <dbReference type="NCBI Taxonomy" id="760192"/>
    <lineage>
        <taxon>Bacteria</taxon>
        <taxon>Pseudomonadati</taxon>
        <taxon>Bacteroidota</taxon>
        <taxon>Saprospiria</taxon>
        <taxon>Saprospirales</taxon>
        <taxon>Haliscomenobacteraceae</taxon>
        <taxon>Haliscomenobacter</taxon>
    </lineage>
</organism>
<dbReference type="InterPro" id="IPR020845">
    <property type="entry name" value="AMP-binding_CS"/>
</dbReference>
<feature type="domain" description="Thioester reductase (TE)" evidence="8">
    <location>
        <begin position="717"/>
        <end position="953"/>
    </location>
</feature>
<evidence type="ECO:0000256" key="1">
    <source>
        <dbReference type="ARBA" id="ARBA00006432"/>
    </source>
</evidence>